<dbReference type="InterPro" id="IPR013785">
    <property type="entry name" value="Aldolase_TIM"/>
</dbReference>
<dbReference type="Proteomes" id="UP000315711">
    <property type="component" value="Unassembled WGS sequence"/>
</dbReference>
<accession>A0A562QMT9</accession>
<reference evidence="4 5" key="1">
    <citation type="journal article" date="2015" name="Stand. Genomic Sci.">
        <title>Genomic Encyclopedia of Bacterial and Archaeal Type Strains, Phase III: the genomes of soil and plant-associated and newly described type strains.</title>
        <authorList>
            <person name="Whitman W.B."/>
            <person name="Woyke T."/>
            <person name="Klenk H.P."/>
            <person name="Zhou Y."/>
            <person name="Lilburn T.G."/>
            <person name="Beck B.J."/>
            <person name="De Vos P."/>
            <person name="Vandamme P."/>
            <person name="Eisen J.A."/>
            <person name="Garrity G."/>
            <person name="Hugenholtz P."/>
            <person name="Kyrpides N.C."/>
        </authorList>
    </citation>
    <scope>NUCLEOTIDE SEQUENCE [LARGE SCALE GENOMIC DNA]</scope>
    <source>
        <strain evidence="4 5">CGMCC 1.10116</strain>
    </source>
</reference>
<evidence type="ECO:0000313" key="4">
    <source>
        <dbReference type="EMBL" id="TWI58059.1"/>
    </source>
</evidence>
<evidence type="ECO:0000259" key="3">
    <source>
        <dbReference type="Pfam" id="PF00724"/>
    </source>
</evidence>
<evidence type="ECO:0000256" key="1">
    <source>
        <dbReference type="ARBA" id="ARBA00022630"/>
    </source>
</evidence>
<name>A0A562QMT9_9BACI</name>
<dbReference type="AlphaFoldDB" id="A0A562QMT9"/>
<keyword evidence="2" id="KW-0560">Oxidoreductase</keyword>
<sequence length="365" mass="40135">MAKNYEKLFSEIDIAGLTLKNRVALAPMTRISATDNGVVTERMEKYYTKFAKGGFSLIITEGIYPDEKYSQGYFNQPGIANDIQAASWKNVIESVHEQDSKIIAQLMHAGALSQGNIYQDSTIGPSAVKPKGKQLAFYKGEGEFALPKEMTLEDIQDVKNSFVNAAKNAKEVGFDGVEIHGANGYILDQFLTDYTNQRTDEYGGSTEKRVKLLVEVTQEIRKAVGEDFTVGIRISQAKVNDPHHKWAGKEKDAEIIFSSLANAGVDFIHITEPKANEAAFEGSSVTLVDLAKQYGQVPVIANGSLENPDKAEQMLATGHADLITLGKGALANQDWPNKVKHGEPLEEFNAQNHLLPIADVKEREM</sequence>
<gene>
    <name evidence="4" type="ORF">IQ10_01390</name>
</gene>
<evidence type="ECO:0000313" key="5">
    <source>
        <dbReference type="Proteomes" id="UP000315711"/>
    </source>
</evidence>
<dbReference type="Gene3D" id="3.20.20.70">
    <property type="entry name" value="Aldolase class I"/>
    <property type="match status" value="1"/>
</dbReference>
<dbReference type="InterPro" id="IPR051799">
    <property type="entry name" value="NADH_flavin_oxidoreductase"/>
</dbReference>
<keyword evidence="5" id="KW-1185">Reference proteome</keyword>
<dbReference type="InterPro" id="IPR001155">
    <property type="entry name" value="OxRdtase_FMN_N"/>
</dbReference>
<protein>
    <submittedName>
        <fullName evidence="4">2,4-dienoyl-CoA reductase-like NADH-dependent reductase (Old Yellow Enzyme family)</fullName>
    </submittedName>
</protein>
<organism evidence="4 5">
    <name type="scientific">Halalkalibacter nanhaiisediminis</name>
    <dbReference type="NCBI Taxonomy" id="688079"/>
    <lineage>
        <taxon>Bacteria</taxon>
        <taxon>Bacillati</taxon>
        <taxon>Bacillota</taxon>
        <taxon>Bacilli</taxon>
        <taxon>Bacillales</taxon>
        <taxon>Bacillaceae</taxon>
        <taxon>Halalkalibacter</taxon>
    </lineage>
</organism>
<dbReference type="EMBL" id="VLKZ01000003">
    <property type="protein sequence ID" value="TWI58059.1"/>
    <property type="molecule type" value="Genomic_DNA"/>
</dbReference>
<dbReference type="CDD" id="cd02803">
    <property type="entry name" value="OYE_like_FMN_family"/>
    <property type="match status" value="1"/>
</dbReference>
<dbReference type="Pfam" id="PF00724">
    <property type="entry name" value="Oxidored_FMN"/>
    <property type="match status" value="1"/>
</dbReference>
<comment type="caution">
    <text evidence="4">The sequence shown here is derived from an EMBL/GenBank/DDBJ whole genome shotgun (WGS) entry which is preliminary data.</text>
</comment>
<evidence type="ECO:0000256" key="2">
    <source>
        <dbReference type="ARBA" id="ARBA00023002"/>
    </source>
</evidence>
<feature type="domain" description="NADH:flavin oxidoreductase/NADH oxidase N-terminal" evidence="3">
    <location>
        <begin position="7"/>
        <end position="345"/>
    </location>
</feature>
<dbReference type="GO" id="GO:0010181">
    <property type="term" value="F:FMN binding"/>
    <property type="evidence" value="ECO:0007669"/>
    <property type="project" value="InterPro"/>
</dbReference>
<proteinExistence type="predicted"/>
<dbReference type="PANTHER" id="PTHR43656:SF2">
    <property type="entry name" value="BINDING OXIDOREDUCTASE, PUTATIVE (AFU_ORTHOLOGUE AFUA_2G08260)-RELATED"/>
    <property type="match status" value="1"/>
</dbReference>
<dbReference type="RefSeq" id="WP_144449722.1">
    <property type="nucleotide sequence ID" value="NZ_VLKZ01000003.1"/>
</dbReference>
<dbReference type="SUPFAM" id="SSF51395">
    <property type="entry name" value="FMN-linked oxidoreductases"/>
    <property type="match status" value="1"/>
</dbReference>
<dbReference type="PANTHER" id="PTHR43656">
    <property type="entry name" value="BINDING OXIDOREDUCTASE, PUTATIVE (AFU_ORTHOLOGUE AFUA_2G08260)-RELATED"/>
    <property type="match status" value="1"/>
</dbReference>
<dbReference type="GO" id="GO:0016491">
    <property type="term" value="F:oxidoreductase activity"/>
    <property type="evidence" value="ECO:0007669"/>
    <property type="project" value="UniProtKB-KW"/>
</dbReference>
<dbReference type="OrthoDB" id="9772736at2"/>
<keyword evidence="1" id="KW-0285">Flavoprotein</keyword>